<dbReference type="Pfam" id="PF02446">
    <property type="entry name" value="Glyco_hydro_77"/>
    <property type="match status" value="1"/>
</dbReference>
<evidence type="ECO:0000313" key="11">
    <source>
        <dbReference type="EMBL" id="ANF59043.1"/>
    </source>
</evidence>
<dbReference type="InterPro" id="IPR003385">
    <property type="entry name" value="Glyco_hydro_77"/>
</dbReference>
<evidence type="ECO:0000256" key="5">
    <source>
        <dbReference type="ARBA" id="ARBA00022676"/>
    </source>
</evidence>
<dbReference type="RefSeq" id="WP_064123892.1">
    <property type="nucleotide sequence ID" value="NZ_CP015243.1"/>
</dbReference>
<keyword evidence="7 10" id="KW-0119">Carbohydrate metabolism</keyword>
<dbReference type="Gene3D" id="3.20.20.80">
    <property type="entry name" value="Glycosidases"/>
    <property type="match status" value="1"/>
</dbReference>
<name>A0A172YIM2_9GAMM</name>
<dbReference type="PANTHER" id="PTHR32438">
    <property type="entry name" value="4-ALPHA-GLUCANOTRANSFERASE DPE1, CHLOROPLASTIC/AMYLOPLASTIC"/>
    <property type="match status" value="1"/>
</dbReference>
<dbReference type="GO" id="GO:0005975">
    <property type="term" value="P:carbohydrate metabolic process"/>
    <property type="evidence" value="ECO:0007669"/>
    <property type="project" value="InterPro"/>
</dbReference>
<keyword evidence="5 10" id="KW-0328">Glycosyltransferase</keyword>
<dbReference type="EC" id="2.4.1.25" evidence="3 10"/>
<evidence type="ECO:0000313" key="12">
    <source>
        <dbReference type="Proteomes" id="UP000077875"/>
    </source>
</evidence>
<organism evidence="11 12">
    <name type="scientific">Halotalea alkalilenta</name>
    <dbReference type="NCBI Taxonomy" id="376489"/>
    <lineage>
        <taxon>Bacteria</taxon>
        <taxon>Pseudomonadati</taxon>
        <taxon>Pseudomonadota</taxon>
        <taxon>Gammaproteobacteria</taxon>
        <taxon>Oceanospirillales</taxon>
        <taxon>Halomonadaceae</taxon>
        <taxon>Halotalea</taxon>
    </lineage>
</organism>
<comment type="catalytic activity">
    <reaction evidence="1 10">
        <text>Transfers a segment of a (1-&gt;4)-alpha-D-glucan to a new position in an acceptor, which may be glucose or a (1-&gt;4)-alpha-D-glucan.</text>
        <dbReference type="EC" id="2.4.1.25"/>
    </reaction>
</comment>
<evidence type="ECO:0000256" key="4">
    <source>
        <dbReference type="ARBA" id="ARBA00020295"/>
    </source>
</evidence>
<evidence type="ECO:0000256" key="8">
    <source>
        <dbReference type="ARBA" id="ARBA00031423"/>
    </source>
</evidence>
<dbReference type="KEGG" id="haa:A5892_17540"/>
<dbReference type="Proteomes" id="UP000077875">
    <property type="component" value="Chromosome"/>
</dbReference>
<protein>
    <recommendedName>
        <fullName evidence="4 10">4-alpha-glucanotransferase</fullName>
        <ecNumber evidence="3 10">2.4.1.25</ecNumber>
    </recommendedName>
    <alternativeName>
        <fullName evidence="8 10">Amylomaltase</fullName>
    </alternativeName>
    <alternativeName>
        <fullName evidence="9 10">Disproportionating enzyme</fullName>
    </alternativeName>
</protein>
<dbReference type="AlphaFoldDB" id="A0A172YIM2"/>
<accession>A0A172YIM2</accession>
<gene>
    <name evidence="11" type="ORF">A5892_17540</name>
</gene>
<evidence type="ECO:0000256" key="7">
    <source>
        <dbReference type="ARBA" id="ARBA00023277"/>
    </source>
</evidence>
<evidence type="ECO:0000256" key="6">
    <source>
        <dbReference type="ARBA" id="ARBA00022679"/>
    </source>
</evidence>
<sequence length="695" mass="76129">MSDGYDDQLQRFGAALGIEPEWLAVTGETHRLAPQALRRLIEALGQPVDDRALIEAAIAELEARRAPTDPEQLPPLLVAELGSPFALPVSLAPRLAGGNLRLVSEEDEHICLAQHLEASLAVTLPEQPGYYRLEIGAADGGWVSRRLAVAPKRCFGADDRAPRWGVAAQLYSLRRSGDGGTGDGLALVGLVEAMAELGADAVAISPVHALFAAEPARISPYSPSSRQWRNPLYIAVDAEDAAPDSSELIDWPAQAARKWPKLRAAWEAFERDDEPQARAAFAAYRQEGGEALEDHCRFEALCSLEGLPGDWRRWPPGLRDPRAPEVAAWAAAHASEITFHAYAQWRMALELDRAQRRAREAGMAIGLINDLAVGADPGGSQAWSRRDQLLDGATIGAPPDAFSPRGQGWGVAAFSPFGLEAHGYGAFIDMLRAAMRGVGAIRIDHVMGLARLWLLPEGGSPMDGAYLRYPFETLMRLIALESHRAGVRVIGEDLGTVPPGFREWLDRFGVLGMQVVWFERDAWIQLDDGAWVAGFAPAERYSARAAALSSTHDLPTVAGWWLGRDIDWRERLGLIDDVVGERQARARDRAALVRMLGLELELEDRSAEGVARLIDALLVHLARTPSPLVLVQIEDLLGLEEQANLPGTIDQHPNWRRRLPIEVDALRHDPRLRARAALLARRLDAMMPARAEEAR</sequence>
<dbReference type="SUPFAM" id="SSF51445">
    <property type="entry name" value="(Trans)glycosidases"/>
    <property type="match status" value="1"/>
</dbReference>
<dbReference type="InterPro" id="IPR017853">
    <property type="entry name" value="GH"/>
</dbReference>
<proteinExistence type="inferred from homology"/>
<evidence type="ECO:0000256" key="1">
    <source>
        <dbReference type="ARBA" id="ARBA00000439"/>
    </source>
</evidence>
<comment type="similarity">
    <text evidence="2 10">Belongs to the disproportionating enzyme family.</text>
</comment>
<keyword evidence="6 10" id="KW-0808">Transferase</keyword>
<dbReference type="PANTHER" id="PTHR32438:SF5">
    <property type="entry name" value="4-ALPHA-GLUCANOTRANSFERASE DPE1, CHLOROPLASTIC_AMYLOPLASTIC"/>
    <property type="match status" value="1"/>
</dbReference>
<evidence type="ECO:0000256" key="9">
    <source>
        <dbReference type="ARBA" id="ARBA00031501"/>
    </source>
</evidence>
<evidence type="ECO:0000256" key="3">
    <source>
        <dbReference type="ARBA" id="ARBA00012560"/>
    </source>
</evidence>
<dbReference type="EMBL" id="CP015243">
    <property type="protein sequence ID" value="ANF59043.1"/>
    <property type="molecule type" value="Genomic_DNA"/>
</dbReference>
<evidence type="ECO:0000256" key="2">
    <source>
        <dbReference type="ARBA" id="ARBA00005684"/>
    </source>
</evidence>
<dbReference type="STRING" id="376489.A5892_17540"/>
<evidence type="ECO:0000256" key="10">
    <source>
        <dbReference type="RuleBase" id="RU361207"/>
    </source>
</evidence>
<reference evidence="11 12" key="1">
    <citation type="submission" date="2016-04" db="EMBL/GenBank/DDBJ databases">
        <title>Complete Genome Sequence of Halotalea alkalilenta IHB B 13600.</title>
        <authorList>
            <person name="Swarnkar M.K."/>
            <person name="Sharma A."/>
            <person name="Kaushal K."/>
            <person name="Soni R."/>
            <person name="Rana S."/>
            <person name="Singh A.K."/>
            <person name="Gulati A."/>
        </authorList>
    </citation>
    <scope>NUCLEOTIDE SEQUENCE [LARGE SCALE GENOMIC DNA]</scope>
    <source>
        <strain evidence="11 12">IHB B 13600</strain>
    </source>
</reference>
<dbReference type="GO" id="GO:0004134">
    <property type="term" value="F:4-alpha-glucanotransferase activity"/>
    <property type="evidence" value="ECO:0007669"/>
    <property type="project" value="UniProtKB-EC"/>
</dbReference>
<keyword evidence="12" id="KW-1185">Reference proteome</keyword>
<dbReference type="NCBIfam" id="TIGR00217">
    <property type="entry name" value="malQ"/>
    <property type="match status" value="1"/>
</dbReference>